<sequence>MTNNRILTTHVGSLPRTQALIEANKKRYQGNISEDEFNLVIEQSVNEVVKRQKEIGIDIINEGEYGHITSGAVDFGAWWNYSFYRLGGLEMTDEDRWAKAEKVRSEPGKIKLTSFSDRRDRALFREAYEDPDSGVLGNRTAVGNPVFAGPVTYIGQSQVQRDVDLLKAAMDKNGVEQGFMAAISPGSAARLEDRYYHDEKALLNALADALSIEYKTITDAGLILQLDAPDLAEAWNQIHPEPTLSDFQDWLQLRIDAINRALVGIKPELVRLHICWGSWHGPHTTDIPFEAIVDQCLQVNASGFTFEASSPRHAHEWRVWEKPGRLKAGQKIIPGLVSHSTNAVEHPQLIADRIVKFAELVGPENVIASTDCGLGGRLHEQIAWAKLEALTAGAAIASKQLFG</sequence>
<dbReference type="SUPFAM" id="SSF51726">
    <property type="entry name" value="UROD/MetE-like"/>
    <property type="match status" value="1"/>
</dbReference>
<evidence type="ECO:0000259" key="1">
    <source>
        <dbReference type="Pfam" id="PF01717"/>
    </source>
</evidence>
<dbReference type="CDD" id="cd03311">
    <property type="entry name" value="CIMS_C_terminal_like"/>
    <property type="match status" value="1"/>
</dbReference>
<dbReference type="PANTHER" id="PTHR43844">
    <property type="entry name" value="METHIONINE SYNTHASE"/>
    <property type="match status" value="1"/>
</dbReference>
<accession>A0ABY5P7V1</accession>
<organism evidence="2 3">
    <name type="scientific">Fundicoccus culcitae</name>
    <dbReference type="NCBI Taxonomy" id="2969821"/>
    <lineage>
        <taxon>Bacteria</taxon>
        <taxon>Bacillati</taxon>
        <taxon>Bacillota</taxon>
        <taxon>Bacilli</taxon>
        <taxon>Lactobacillales</taxon>
        <taxon>Aerococcaceae</taxon>
        <taxon>Fundicoccus</taxon>
    </lineage>
</organism>
<dbReference type="InterPro" id="IPR038071">
    <property type="entry name" value="UROD/MetE-like_sf"/>
</dbReference>
<dbReference type="Gene3D" id="3.20.20.210">
    <property type="match status" value="1"/>
</dbReference>
<dbReference type="Proteomes" id="UP001315967">
    <property type="component" value="Chromosome"/>
</dbReference>
<dbReference type="Pfam" id="PF01717">
    <property type="entry name" value="Meth_synt_2"/>
    <property type="match status" value="2"/>
</dbReference>
<proteinExistence type="predicted"/>
<gene>
    <name evidence="2" type="ORF">NRE15_03925</name>
</gene>
<evidence type="ECO:0000313" key="2">
    <source>
        <dbReference type="EMBL" id="UUX34808.1"/>
    </source>
</evidence>
<protein>
    <submittedName>
        <fullName evidence="2">Cobalamin-independent methionine synthase II family protein</fullName>
    </submittedName>
</protein>
<dbReference type="EMBL" id="CP102453">
    <property type="protein sequence ID" value="UUX34808.1"/>
    <property type="molecule type" value="Genomic_DNA"/>
</dbReference>
<dbReference type="PANTHER" id="PTHR43844:SF2">
    <property type="entry name" value="SYNTHASE, VITAMIN-B12 INDEPENDENT, PUTATIVE (AFU_ORTHOLOGUE AFUA_3G12060)-RELATED"/>
    <property type="match status" value="1"/>
</dbReference>
<feature type="domain" description="Cobalamin-independent methionine synthase MetE C-terminal/archaeal" evidence="1">
    <location>
        <begin position="198"/>
        <end position="387"/>
    </location>
</feature>
<feature type="domain" description="Cobalamin-independent methionine synthase MetE C-terminal/archaeal" evidence="1">
    <location>
        <begin position="7"/>
        <end position="173"/>
    </location>
</feature>
<reference evidence="2 3" key="1">
    <citation type="submission" date="2022-08" db="EMBL/GenBank/DDBJ databases">
        <title>Aerococcaceae sp. nov isolated from spoiled eye mask.</title>
        <authorList>
            <person name="Zhou G."/>
            <person name="Xie X.-B."/>
            <person name="Shi Q.-S."/>
            <person name="Wang Y.-S."/>
            <person name="Wen X."/>
            <person name="Peng H."/>
            <person name="Yang X.-J."/>
            <person name="Tao H.-B."/>
            <person name="Huang X.-M."/>
        </authorList>
    </citation>
    <scope>NUCLEOTIDE SEQUENCE [LARGE SCALE GENOMIC DNA]</scope>
    <source>
        <strain evidence="3">DM20194951</strain>
    </source>
</reference>
<name>A0ABY5P7V1_9LACT</name>
<dbReference type="RefSeq" id="WP_313794310.1">
    <property type="nucleotide sequence ID" value="NZ_CP102453.1"/>
</dbReference>
<dbReference type="InterPro" id="IPR002629">
    <property type="entry name" value="Met_Synth_C/arc"/>
</dbReference>
<evidence type="ECO:0000313" key="3">
    <source>
        <dbReference type="Proteomes" id="UP001315967"/>
    </source>
</evidence>
<keyword evidence="3" id="KW-1185">Reference proteome</keyword>